<dbReference type="Proteomes" id="UP000680865">
    <property type="component" value="Unassembled WGS sequence"/>
</dbReference>
<proteinExistence type="predicted"/>
<dbReference type="PANTHER" id="PTHR43214">
    <property type="entry name" value="TWO-COMPONENT RESPONSE REGULATOR"/>
    <property type="match status" value="1"/>
</dbReference>
<evidence type="ECO:0000313" key="6">
    <source>
        <dbReference type="Proteomes" id="UP000680865"/>
    </source>
</evidence>
<accession>A0A919VLS1</accession>
<evidence type="ECO:0000259" key="4">
    <source>
        <dbReference type="PROSITE" id="PS50043"/>
    </source>
</evidence>
<dbReference type="InterPro" id="IPR039420">
    <property type="entry name" value="WalR-like"/>
</dbReference>
<dbReference type="PROSITE" id="PS50043">
    <property type="entry name" value="HTH_LUXR_2"/>
    <property type="match status" value="1"/>
</dbReference>
<dbReference type="SUPFAM" id="SSF46894">
    <property type="entry name" value="C-terminal effector domain of the bipartite response regulators"/>
    <property type="match status" value="1"/>
</dbReference>
<feature type="domain" description="HTH luxR-type" evidence="4">
    <location>
        <begin position="137"/>
        <end position="204"/>
    </location>
</feature>
<dbReference type="InterPro" id="IPR016032">
    <property type="entry name" value="Sig_transdc_resp-reg_C-effctor"/>
</dbReference>
<dbReference type="GO" id="GO:0006355">
    <property type="term" value="P:regulation of DNA-templated transcription"/>
    <property type="evidence" value="ECO:0007669"/>
    <property type="project" value="InterPro"/>
</dbReference>
<dbReference type="RefSeq" id="WP_212995882.1">
    <property type="nucleotide sequence ID" value="NZ_BAAATW010000002.1"/>
</dbReference>
<dbReference type="EMBL" id="BOQP01000004">
    <property type="protein sequence ID" value="GIM68050.1"/>
    <property type="molecule type" value="Genomic_DNA"/>
</dbReference>
<organism evidence="5 6">
    <name type="scientific">Winogradskya consettensis</name>
    <dbReference type="NCBI Taxonomy" id="113560"/>
    <lineage>
        <taxon>Bacteria</taxon>
        <taxon>Bacillati</taxon>
        <taxon>Actinomycetota</taxon>
        <taxon>Actinomycetes</taxon>
        <taxon>Micromonosporales</taxon>
        <taxon>Micromonosporaceae</taxon>
        <taxon>Winogradskya</taxon>
    </lineage>
</organism>
<evidence type="ECO:0000256" key="3">
    <source>
        <dbReference type="ARBA" id="ARBA00023163"/>
    </source>
</evidence>
<keyword evidence="3" id="KW-0804">Transcription</keyword>
<reference evidence="5" key="1">
    <citation type="submission" date="2021-03" db="EMBL/GenBank/DDBJ databases">
        <title>Whole genome shotgun sequence of Actinoplanes consettensis NBRC 14913.</title>
        <authorList>
            <person name="Komaki H."/>
            <person name="Tamura T."/>
        </authorList>
    </citation>
    <scope>NUCLEOTIDE SEQUENCE</scope>
    <source>
        <strain evidence="5">NBRC 14913</strain>
    </source>
</reference>
<dbReference type="AlphaFoldDB" id="A0A919VLS1"/>
<evidence type="ECO:0000313" key="5">
    <source>
        <dbReference type="EMBL" id="GIM68050.1"/>
    </source>
</evidence>
<dbReference type="PRINTS" id="PR00038">
    <property type="entry name" value="HTHLUXR"/>
</dbReference>
<protein>
    <submittedName>
        <fullName evidence="5">Helix-turn-helix transcriptional regulator</fullName>
    </submittedName>
</protein>
<name>A0A919VLS1_9ACTN</name>
<evidence type="ECO:0000256" key="1">
    <source>
        <dbReference type="ARBA" id="ARBA00023015"/>
    </source>
</evidence>
<keyword evidence="2" id="KW-0238">DNA-binding</keyword>
<dbReference type="Pfam" id="PF00196">
    <property type="entry name" value="GerE"/>
    <property type="match status" value="1"/>
</dbReference>
<dbReference type="CDD" id="cd06170">
    <property type="entry name" value="LuxR_C_like"/>
    <property type="match status" value="1"/>
</dbReference>
<dbReference type="GO" id="GO:0003677">
    <property type="term" value="F:DNA binding"/>
    <property type="evidence" value="ECO:0007669"/>
    <property type="project" value="UniProtKB-KW"/>
</dbReference>
<dbReference type="PANTHER" id="PTHR43214:SF24">
    <property type="entry name" value="TRANSCRIPTIONAL REGULATORY PROTEIN NARL-RELATED"/>
    <property type="match status" value="1"/>
</dbReference>
<keyword evidence="6" id="KW-1185">Reference proteome</keyword>
<dbReference type="InterPro" id="IPR000792">
    <property type="entry name" value="Tscrpt_reg_LuxR_C"/>
</dbReference>
<sequence>MGRVRVALRAEDSLSAVGLAGLLRNTHEVELLSADQSGAAVLMFACHRLTAEATALLRRHVAEFGVPVVLVVSRIAETELLTAVQCGVVAVLPRTAVTEQRLVHSIRAAANGGGVMPPNLMGELLKQLQRVQRDVVASRSLDRFGLSLRQLDVLRLLADGLDSGEMAAQLKVSTRTVENIVSDLRNRYQLRNRSHLVAHAVRSGMI</sequence>
<gene>
    <name evidence="5" type="ORF">Aco04nite_09010</name>
</gene>
<dbReference type="Gene3D" id="3.40.50.2300">
    <property type="match status" value="1"/>
</dbReference>
<evidence type="ECO:0000256" key="2">
    <source>
        <dbReference type="ARBA" id="ARBA00023125"/>
    </source>
</evidence>
<comment type="caution">
    <text evidence="5">The sequence shown here is derived from an EMBL/GenBank/DDBJ whole genome shotgun (WGS) entry which is preliminary data.</text>
</comment>
<keyword evidence="1" id="KW-0805">Transcription regulation</keyword>
<dbReference type="SMART" id="SM00421">
    <property type="entry name" value="HTH_LUXR"/>
    <property type="match status" value="1"/>
</dbReference>